<evidence type="ECO:0000256" key="5">
    <source>
        <dbReference type="SAM" id="MobiDB-lite"/>
    </source>
</evidence>
<protein>
    <submittedName>
        <fullName evidence="6">NAD(P)/FAD-dependent oxidoreductase</fullName>
    </submittedName>
</protein>
<dbReference type="GO" id="GO:0050661">
    <property type="term" value="F:NADP binding"/>
    <property type="evidence" value="ECO:0007669"/>
    <property type="project" value="InterPro"/>
</dbReference>
<organism evidence="6 7">
    <name type="scientific">Baekduia soli</name>
    <dbReference type="NCBI Taxonomy" id="496014"/>
    <lineage>
        <taxon>Bacteria</taxon>
        <taxon>Bacillati</taxon>
        <taxon>Actinomycetota</taxon>
        <taxon>Thermoleophilia</taxon>
        <taxon>Solirubrobacterales</taxon>
        <taxon>Baekduiaceae</taxon>
        <taxon>Baekduia</taxon>
    </lineage>
</organism>
<dbReference type="InterPro" id="IPR051209">
    <property type="entry name" value="FAD-bind_Monooxygenase_sf"/>
</dbReference>
<dbReference type="KEGG" id="bsol:FSW04_06275"/>
<feature type="region of interest" description="Disordered" evidence="5">
    <location>
        <begin position="632"/>
        <end position="652"/>
    </location>
</feature>
<evidence type="ECO:0000313" key="7">
    <source>
        <dbReference type="Proteomes" id="UP000321805"/>
    </source>
</evidence>
<dbReference type="PANTHER" id="PTHR42877">
    <property type="entry name" value="L-ORNITHINE N(5)-MONOOXYGENASE-RELATED"/>
    <property type="match status" value="1"/>
</dbReference>
<proteinExistence type="inferred from homology"/>
<reference evidence="6 7" key="1">
    <citation type="journal article" date="2018" name="J. Microbiol.">
        <title>Baekduia soli gen. nov., sp. nov., a novel bacterium isolated from the soil of Baekdu Mountain and proposal of a novel family name, Baekduiaceae fam. nov.</title>
        <authorList>
            <person name="An D.S."/>
            <person name="Siddiqi M.Z."/>
            <person name="Kim K.H."/>
            <person name="Yu H.S."/>
            <person name="Im W.T."/>
        </authorList>
    </citation>
    <scope>NUCLEOTIDE SEQUENCE [LARGE SCALE GENOMIC DNA]</scope>
    <source>
        <strain evidence="6 7">BR7-21</strain>
    </source>
</reference>
<dbReference type="GO" id="GO:0004499">
    <property type="term" value="F:N,N-dimethylaniline monooxygenase activity"/>
    <property type="evidence" value="ECO:0007669"/>
    <property type="project" value="InterPro"/>
</dbReference>
<evidence type="ECO:0000256" key="3">
    <source>
        <dbReference type="ARBA" id="ARBA00022827"/>
    </source>
</evidence>
<evidence type="ECO:0000256" key="1">
    <source>
        <dbReference type="ARBA" id="ARBA00010139"/>
    </source>
</evidence>
<dbReference type="InterPro" id="IPR036188">
    <property type="entry name" value="FAD/NAD-bd_sf"/>
</dbReference>
<feature type="region of interest" description="Disordered" evidence="5">
    <location>
        <begin position="39"/>
        <end position="58"/>
    </location>
</feature>
<evidence type="ECO:0000256" key="2">
    <source>
        <dbReference type="ARBA" id="ARBA00022630"/>
    </source>
</evidence>
<name>A0A5B8U320_9ACTN</name>
<dbReference type="PRINTS" id="PR00411">
    <property type="entry name" value="PNDRDTASEI"/>
</dbReference>
<dbReference type="PRINTS" id="PR00368">
    <property type="entry name" value="FADPNR"/>
</dbReference>
<comment type="similarity">
    <text evidence="1">Belongs to the FAD-binding monooxygenase family.</text>
</comment>
<dbReference type="Pfam" id="PF00743">
    <property type="entry name" value="FMO-like"/>
    <property type="match status" value="1"/>
</dbReference>
<dbReference type="AlphaFoldDB" id="A0A5B8U320"/>
<sequence length="652" mass="72559">MSITPTTMNDEQLADALAIANVPTLLPVLVQLTGDTRWLEPPYQPSRNRGLDDNTDGGLPEELQTEIRQAALEAIKAWRDGEPVALPDPSPEMMVRMLSWAMGEEVAPEYGEMLVAEREAQDADTTGPRLPNVPEGFHALVIGAGVSGIAAALRLRDAGIPFRIVEQHDDVGGTWYENRYPGCGVDTPSALYSFSFAPHDWTKYFALRDELYGYLQEIVTDKDLRDSISFETTVTAAAYDEDAQRWEVTLRKADGSTETATPNVIVSCVGAFRTPKWPDIPGLHDFAGPLVHTADWPADLDLTGKRVAVIGNGASAMQLVPAIAGTAASVTQFQRSPQWAAPFELFHADVPEPLRQLSQSVSLYRLWYRLRAGWTFNDRIHVTLQKDPDWPHPERSVNEINDGHRKFFIRYMESKLADRPDLLEKVTPTYPPYGKRILLDNGWYDTLLRDDVELVTEPIAKVTPTSVVTVDGQEYEADVLVAATGFDVAKFLGPIEVRGRSGTTLRDTWEEDNPRAYLGTAVPDFPNFFIIYGPNTQAGHGGSLIGTAEQQLNYTMSILEQMLDAGQAVAEVRPEPYEEHNARVDAAHEQMVWTHQGMTTYYRNSRGRVIVNTPFRIIDSWYRTRKADMEDYVTEPPHGDAEPVGAGQETAS</sequence>
<dbReference type="SUPFAM" id="SSF51905">
    <property type="entry name" value="FAD/NAD(P)-binding domain"/>
    <property type="match status" value="1"/>
</dbReference>
<dbReference type="GO" id="GO:0050660">
    <property type="term" value="F:flavin adenine dinucleotide binding"/>
    <property type="evidence" value="ECO:0007669"/>
    <property type="project" value="InterPro"/>
</dbReference>
<keyword evidence="3" id="KW-0274">FAD</keyword>
<dbReference type="EMBL" id="CP042430">
    <property type="protein sequence ID" value="QEC47235.1"/>
    <property type="molecule type" value="Genomic_DNA"/>
</dbReference>
<accession>A0A5B8U320</accession>
<evidence type="ECO:0000313" key="6">
    <source>
        <dbReference type="EMBL" id="QEC47235.1"/>
    </source>
</evidence>
<dbReference type="PANTHER" id="PTHR42877:SF4">
    <property type="entry name" value="FAD_NAD(P)-BINDING DOMAIN-CONTAINING PROTEIN-RELATED"/>
    <property type="match status" value="1"/>
</dbReference>
<dbReference type="OrthoDB" id="5168853at2"/>
<dbReference type="RefSeq" id="WP_146917455.1">
    <property type="nucleotide sequence ID" value="NZ_CP042430.1"/>
</dbReference>
<keyword evidence="2" id="KW-0285">Flavoprotein</keyword>
<keyword evidence="4" id="KW-0560">Oxidoreductase</keyword>
<dbReference type="Proteomes" id="UP000321805">
    <property type="component" value="Chromosome"/>
</dbReference>
<evidence type="ECO:0000256" key="4">
    <source>
        <dbReference type="ARBA" id="ARBA00023002"/>
    </source>
</evidence>
<dbReference type="Gene3D" id="3.50.50.60">
    <property type="entry name" value="FAD/NAD(P)-binding domain"/>
    <property type="match status" value="2"/>
</dbReference>
<gene>
    <name evidence="6" type="ORF">FSW04_06275</name>
</gene>
<keyword evidence="7" id="KW-1185">Reference proteome</keyword>
<dbReference type="InterPro" id="IPR020946">
    <property type="entry name" value="Flavin_mOase-like"/>
</dbReference>